<feature type="domain" description="RNase H type-1" evidence="1">
    <location>
        <begin position="19"/>
        <end position="165"/>
    </location>
</feature>
<dbReference type="AlphaFoldDB" id="A0A401RLV8"/>
<dbReference type="Proteomes" id="UP000287033">
    <property type="component" value="Unassembled WGS sequence"/>
</dbReference>
<accession>A0A401RLV8</accession>
<evidence type="ECO:0000259" key="1">
    <source>
        <dbReference type="PROSITE" id="PS50879"/>
    </source>
</evidence>
<name>A0A401RLV8_CHIPU</name>
<dbReference type="GO" id="GO:0004523">
    <property type="term" value="F:RNA-DNA hybrid ribonuclease activity"/>
    <property type="evidence" value="ECO:0007669"/>
    <property type="project" value="InterPro"/>
</dbReference>
<dbReference type="GO" id="GO:0003676">
    <property type="term" value="F:nucleic acid binding"/>
    <property type="evidence" value="ECO:0007669"/>
    <property type="project" value="InterPro"/>
</dbReference>
<protein>
    <recommendedName>
        <fullName evidence="1">RNase H type-1 domain-containing protein</fullName>
    </recommendedName>
</protein>
<organism evidence="2 3">
    <name type="scientific">Chiloscyllium punctatum</name>
    <name type="common">Brownbanded bambooshark</name>
    <name type="synonym">Hemiscyllium punctatum</name>
    <dbReference type="NCBI Taxonomy" id="137246"/>
    <lineage>
        <taxon>Eukaryota</taxon>
        <taxon>Metazoa</taxon>
        <taxon>Chordata</taxon>
        <taxon>Craniata</taxon>
        <taxon>Vertebrata</taxon>
        <taxon>Chondrichthyes</taxon>
        <taxon>Elasmobranchii</taxon>
        <taxon>Galeomorphii</taxon>
        <taxon>Galeoidea</taxon>
        <taxon>Orectolobiformes</taxon>
        <taxon>Hemiscylliidae</taxon>
        <taxon>Chiloscyllium</taxon>
    </lineage>
</organism>
<dbReference type="Pfam" id="PF00075">
    <property type="entry name" value="RNase_H"/>
    <property type="match status" value="1"/>
</dbReference>
<dbReference type="SUPFAM" id="SSF53098">
    <property type="entry name" value="Ribonuclease H-like"/>
    <property type="match status" value="1"/>
</dbReference>
<reference evidence="2 3" key="1">
    <citation type="journal article" date="2018" name="Nat. Ecol. Evol.">
        <title>Shark genomes provide insights into elasmobranch evolution and the origin of vertebrates.</title>
        <authorList>
            <person name="Hara Y"/>
            <person name="Yamaguchi K"/>
            <person name="Onimaru K"/>
            <person name="Kadota M"/>
            <person name="Koyanagi M"/>
            <person name="Keeley SD"/>
            <person name="Tatsumi K"/>
            <person name="Tanaka K"/>
            <person name="Motone F"/>
            <person name="Kageyama Y"/>
            <person name="Nozu R"/>
            <person name="Adachi N"/>
            <person name="Nishimura O"/>
            <person name="Nakagawa R"/>
            <person name="Tanegashima C"/>
            <person name="Kiyatake I"/>
            <person name="Matsumoto R"/>
            <person name="Murakumo K"/>
            <person name="Nishida K"/>
            <person name="Terakita A"/>
            <person name="Kuratani S"/>
            <person name="Sato K"/>
            <person name="Hyodo S Kuraku.S."/>
        </authorList>
    </citation>
    <scope>NUCLEOTIDE SEQUENCE [LARGE SCALE GENOMIC DNA]</scope>
</reference>
<dbReference type="EMBL" id="BEZZ01003203">
    <property type="protein sequence ID" value="GCC19167.1"/>
    <property type="molecule type" value="Genomic_DNA"/>
</dbReference>
<comment type="caution">
    <text evidence="2">The sequence shown here is derived from an EMBL/GenBank/DDBJ whole genome shotgun (WGS) entry which is preliminary data.</text>
</comment>
<keyword evidence="3" id="KW-1185">Reference proteome</keyword>
<dbReference type="STRING" id="137246.A0A401RLV8"/>
<proteinExistence type="predicted"/>
<evidence type="ECO:0000313" key="3">
    <source>
        <dbReference type="Proteomes" id="UP000287033"/>
    </source>
</evidence>
<dbReference type="InterPro" id="IPR012337">
    <property type="entry name" value="RNaseH-like_sf"/>
</dbReference>
<dbReference type="InterPro" id="IPR036397">
    <property type="entry name" value="RNaseH_sf"/>
</dbReference>
<evidence type="ECO:0000313" key="2">
    <source>
        <dbReference type="EMBL" id="GCC19167.1"/>
    </source>
</evidence>
<gene>
    <name evidence="2" type="ORF">chiPu_0020988</name>
</gene>
<sequence>MVTTLAKLRPDIQSEPLPNEDKEALFVDGACLRDTDGFPAGFAIVQQKQFQFRTVKLQACPQPCSAQLAELRAKIGARKLMECEKADMYTDSAYAYGVCYPLQVIRKRRGLRKSNGDVTQNCKQIVQLMAALMKLKAPLLYSARYTHTHTRKVIRCLDVIRQERKRLKCLCEHFSNKCAPGAFISEGYNSRHLCDTSLAVLN</sequence>
<dbReference type="Gene3D" id="3.30.420.10">
    <property type="entry name" value="Ribonuclease H-like superfamily/Ribonuclease H"/>
    <property type="match status" value="1"/>
</dbReference>
<dbReference type="PROSITE" id="PS50879">
    <property type="entry name" value="RNASE_H_1"/>
    <property type="match status" value="1"/>
</dbReference>
<dbReference type="OrthoDB" id="8947436at2759"/>
<dbReference type="InterPro" id="IPR002156">
    <property type="entry name" value="RNaseH_domain"/>
</dbReference>